<evidence type="ECO:0000313" key="2">
    <source>
        <dbReference type="EMBL" id="VEU75473.1"/>
    </source>
</evidence>
<dbReference type="GO" id="GO:0032196">
    <property type="term" value="P:transposition"/>
    <property type="evidence" value="ECO:0007669"/>
    <property type="project" value="TreeGrafter"/>
</dbReference>
<dbReference type="EMBL" id="LR215037">
    <property type="protein sequence ID" value="VEU75473.1"/>
    <property type="molecule type" value="Genomic_DNA"/>
</dbReference>
<dbReference type="InterPro" id="IPR036397">
    <property type="entry name" value="RNaseH_sf"/>
</dbReference>
<dbReference type="Proteomes" id="UP000290243">
    <property type="component" value="Chromosome"/>
</dbReference>
<dbReference type="InterPro" id="IPR051917">
    <property type="entry name" value="Transposase-Integrase"/>
</dbReference>
<evidence type="ECO:0000313" key="3">
    <source>
        <dbReference type="Proteomes" id="UP000290243"/>
    </source>
</evidence>
<keyword evidence="3" id="KW-1185">Reference proteome</keyword>
<gene>
    <name evidence="2" type="ORF">NCTC10168_00395</name>
</gene>
<dbReference type="SUPFAM" id="SSF53098">
    <property type="entry name" value="Ribonuclease H-like"/>
    <property type="match status" value="1"/>
</dbReference>
<dbReference type="InterPro" id="IPR012337">
    <property type="entry name" value="RNaseH-like_sf"/>
</dbReference>
<feature type="domain" description="Integrase catalytic" evidence="1">
    <location>
        <begin position="199"/>
        <end position="364"/>
    </location>
</feature>
<dbReference type="GO" id="GO:0015074">
    <property type="term" value="P:DNA integration"/>
    <property type="evidence" value="ECO:0007669"/>
    <property type="project" value="InterPro"/>
</dbReference>
<dbReference type="InterPro" id="IPR001584">
    <property type="entry name" value="Integrase_cat-core"/>
</dbReference>
<dbReference type="GO" id="GO:0003676">
    <property type="term" value="F:nucleic acid binding"/>
    <property type="evidence" value="ECO:0007669"/>
    <property type="project" value="InterPro"/>
</dbReference>
<dbReference type="PROSITE" id="PS50994">
    <property type="entry name" value="INTEGRASE"/>
    <property type="match status" value="1"/>
</dbReference>
<protein>
    <submittedName>
        <fullName evidence="2">Transposase and inactivated derivatives, IS30 family</fullName>
    </submittedName>
</protein>
<accession>A0A449B4D9</accession>
<dbReference type="AlphaFoldDB" id="A0A449B4D9"/>
<sequence>MPHCNLQGNTLFIWKNINRVFFYKKSPERNSRHTNMNYIKIDYKIRNIIDIYLNIENKTISKISKMLNISRKSLWNEIKINSNYWGYNANSAQEKHDNREKWKNHFKFINNMNLYNEYSIQFKKKYNKNTFSIELTHLYIKNNFDFKTPSLKTIYNWINSNFWVIKKKDILRKDYKKGGKRLKAPAHIKLVGTRWIRPFWARPREINERSTFGHWEIDLIVGKQKAGHSHILSFVERFSRYGILVKVPNKNPWKINLIVFNIIKKLRLNVKSITCDNGFEFSSLFILAYKLKIYIYRADPYASQQRGTNENFNGYVRRFFKKKTDFNLVSDEEIFNVQHNINNIPRKIHGYLSASEVYELCKIKDPGKIISENSTLYNWERSNNKSNKSKNNFWRLKNNKEI</sequence>
<organism evidence="2 3">
    <name type="scientific">Mycoplasmopsis maculosa</name>
    <dbReference type="NCBI Taxonomy" id="114885"/>
    <lineage>
        <taxon>Bacteria</taxon>
        <taxon>Bacillati</taxon>
        <taxon>Mycoplasmatota</taxon>
        <taxon>Mycoplasmoidales</taxon>
        <taxon>Metamycoplasmataceae</taxon>
        <taxon>Mycoplasmopsis</taxon>
    </lineage>
</organism>
<proteinExistence type="predicted"/>
<name>A0A449B4D9_9BACT</name>
<dbReference type="GO" id="GO:0005829">
    <property type="term" value="C:cytosol"/>
    <property type="evidence" value="ECO:0007669"/>
    <property type="project" value="TreeGrafter"/>
</dbReference>
<dbReference type="KEGG" id="mmau:NCTC10168_00395"/>
<dbReference type="NCBIfam" id="NF033563">
    <property type="entry name" value="transpos_IS30"/>
    <property type="match status" value="1"/>
</dbReference>
<reference evidence="2 3" key="1">
    <citation type="submission" date="2019-01" db="EMBL/GenBank/DDBJ databases">
        <authorList>
            <consortium name="Pathogen Informatics"/>
        </authorList>
    </citation>
    <scope>NUCLEOTIDE SEQUENCE [LARGE SCALE GENOMIC DNA]</scope>
    <source>
        <strain evidence="2 3">NCTC10168</strain>
    </source>
</reference>
<dbReference type="GO" id="GO:0004803">
    <property type="term" value="F:transposase activity"/>
    <property type="evidence" value="ECO:0007669"/>
    <property type="project" value="TreeGrafter"/>
</dbReference>
<evidence type="ECO:0000259" key="1">
    <source>
        <dbReference type="PROSITE" id="PS50994"/>
    </source>
</evidence>
<dbReference type="InterPro" id="IPR053392">
    <property type="entry name" value="Transposase_IS30-like"/>
</dbReference>
<dbReference type="PANTHER" id="PTHR10948">
    <property type="entry name" value="TRANSPOSASE"/>
    <property type="match status" value="1"/>
</dbReference>
<dbReference type="PANTHER" id="PTHR10948:SF23">
    <property type="entry name" value="TRANSPOSASE INSI FOR INSERTION SEQUENCE ELEMENT IS30A-RELATED"/>
    <property type="match status" value="1"/>
</dbReference>
<dbReference type="Gene3D" id="3.30.420.10">
    <property type="entry name" value="Ribonuclease H-like superfamily/Ribonuclease H"/>
    <property type="match status" value="1"/>
</dbReference>